<dbReference type="PANTHER" id="PTHR48111">
    <property type="entry name" value="REGULATOR OF RPOS"/>
    <property type="match status" value="1"/>
</dbReference>
<dbReference type="InterPro" id="IPR001789">
    <property type="entry name" value="Sig_transdc_resp-reg_receiver"/>
</dbReference>
<keyword evidence="2" id="KW-0902">Two-component regulatory system</keyword>
<gene>
    <name evidence="9" type="ORF">NITGR_1050029</name>
</gene>
<feature type="compositionally biased region" description="Basic residues" evidence="7">
    <location>
        <begin position="220"/>
        <end position="229"/>
    </location>
</feature>
<proteinExistence type="predicted"/>
<protein>
    <recommendedName>
        <fullName evidence="8">Response regulatory domain-containing protein</fullName>
    </recommendedName>
</protein>
<dbReference type="HOGENOM" id="CLU_1155466_0_0_0"/>
<dbReference type="GO" id="GO:0032993">
    <property type="term" value="C:protein-DNA complex"/>
    <property type="evidence" value="ECO:0007669"/>
    <property type="project" value="TreeGrafter"/>
</dbReference>
<dbReference type="InterPro" id="IPR011006">
    <property type="entry name" value="CheY-like_superfamily"/>
</dbReference>
<reference evidence="9 10" key="1">
    <citation type="journal article" date="2013" name="Front. Microbiol.">
        <title>The genome of Nitrospina gracilis illuminates the metabolism and evolution of the major marine nitrite oxidizer.</title>
        <authorList>
            <person name="Luecker S."/>
            <person name="Nowka B."/>
            <person name="Rattei T."/>
            <person name="Spieck E."/>
            <person name="and Daims H."/>
        </authorList>
    </citation>
    <scope>NUCLEOTIDE SEQUENCE [LARGE SCALE GENOMIC DNA]</scope>
    <source>
        <strain evidence="9 10">3/211</strain>
    </source>
</reference>
<feature type="region of interest" description="Disordered" evidence="7">
    <location>
        <begin position="220"/>
        <end position="240"/>
    </location>
</feature>
<dbReference type="GO" id="GO:0006355">
    <property type="term" value="P:regulation of DNA-templated transcription"/>
    <property type="evidence" value="ECO:0007669"/>
    <property type="project" value="TreeGrafter"/>
</dbReference>
<keyword evidence="4" id="KW-0238">DNA-binding</keyword>
<dbReference type="GO" id="GO:0005829">
    <property type="term" value="C:cytosol"/>
    <property type="evidence" value="ECO:0007669"/>
    <property type="project" value="TreeGrafter"/>
</dbReference>
<evidence type="ECO:0000256" key="2">
    <source>
        <dbReference type="ARBA" id="ARBA00023012"/>
    </source>
</evidence>
<dbReference type="SMART" id="SM00448">
    <property type="entry name" value="REC"/>
    <property type="match status" value="1"/>
</dbReference>
<dbReference type="GO" id="GO:0000976">
    <property type="term" value="F:transcription cis-regulatory region binding"/>
    <property type="evidence" value="ECO:0007669"/>
    <property type="project" value="TreeGrafter"/>
</dbReference>
<dbReference type="EMBL" id="CAQJ01000008">
    <property type="protein sequence ID" value="CCQ89466.1"/>
    <property type="molecule type" value="Genomic_DNA"/>
</dbReference>
<evidence type="ECO:0000313" key="9">
    <source>
        <dbReference type="EMBL" id="CCQ89466.1"/>
    </source>
</evidence>
<keyword evidence="3" id="KW-0805">Transcription regulation</keyword>
<dbReference type="Pfam" id="PF00072">
    <property type="entry name" value="Response_reg"/>
    <property type="match status" value="1"/>
</dbReference>
<evidence type="ECO:0000313" key="10">
    <source>
        <dbReference type="Proteomes" id="UP000011704"/>
    </source>
</evidence>
<feature type="modified residue" description="4-aspartylphosphate" evidence="6">
    <location>
        <position position="62"/>
    </location>
</feature>
<dbReference type="STRING" id="1266370.NITGR_1050029"/>
<evidence type="ECO:0000256" key="6">
    <source>
        <dbReference type="PROSITE-ProRule" id="PRU00169"/>
    </source>
</evidence>
<dbReference type="PROSITE" id="PS50110">
    <property type="entry name" value="RESPONSE_REGULATORY"/>
    <property type="match status" value="1"/>
</dbReference>
<evidence type="ECO:0000256" key="1">
    <source>
        <dbReference type="ARBA" id="ARBA00022553"/>
    </source>
</evidence>
<feature type="domain" description="Response regulatory" evidence="8">
    <location>
        <begin position="13"/>
        <end position="129"/>
    </location>
</feature>
<evidence type="ECO:0000256" key="3">
    <source>
        <dbReference type="ARBA" id="ARBA00023015"/>
    </source>
</evidence>
<organism evidence="9 10">
    <name type="scientific">Nitrospina gracilis (strain 3/211)</name>
    <dbReference type="NCBI Taxonomy" id="1266370"/>
    <lineage>
        <taxon>Bacteria</taxon>
        <taxon>Pseudomonadati</taxon>
        <taxon>Nitrospinota/Tectimicrobiota group</taxon>
        <taxon>Nitrospinota</taxon>
        <taxon>Nitrospinia</taxon>
        <taxon>Nitrospinales</taxon>
        <taxon>Nitrospinaceae</taxon>
        <taxon>Nitrospina</taxon>
    </lineage>
</organism>
<dbReference type="PANTHER" id="PTHR48111:SF1">
    <property type="entry name" value="TWO-COMPONENT RESPONSE REGULATOR ORR33"/>
    <property type="match status" value="1"/>
</dbReference>
<dbReference type="AlphaFoldDB" id="M1YVX6"/>
<dbReference type="InterPro" id="IPR039420">
    <property type="entry name" value="WalR-like"/>
</dbReference>
<keyword evidence="1 6" id="KW-0597">Phosphoprotein</keyword>
<dbReference type="OrthoDB" id="9790791at2"/>
<dbReference type="Gene3D" id="3.40.50.2300">
    <property type="match status" value="1"/>
</dbReference>
<dbReference type="CDD" id="cd19920">
    <property type="entry name" value="REC_PA4781-like"/>
    <property type="match status" value="1"/>
</dbReference>
<evidence type="ECO:0000256" key="7">
    <source>
        <dbReference type="SAM" id="MobiDB-lite"/>
    </source>
</evidence>
<accession>M1YVX6</accession>
<evidence type="ECO:0000256" key="4">
    <source>
        <dbReference type="ARBA" id="ARBA00023125"/>
    </source>
</evidence>
<comment type="caution">
    <text evidence="9">The sequence shown here is derived from an EMBL/GenBank/DDBJ whole genome shotgun (WGS) entry which is preliminary data.</text>
</comment>
<dbReference type="Proteomes" id="UP000011704">
    <property type="component" value="Unassembled WGS sequence"/>
</dbReference>
<dbReference type="SUPFAM" id="SSF52172">
    <property type="entry name" value="CheY-like"/>
    <property type="match status" value="1"/>
</dbReference>
<evidence type="ECO:0000256" key="5">
    <source>
        <dbReference type="ARBA" id="ARBA00023163"/>
    </source>
</evidence>
<name>M1YVX6_NITG3</name>
<dbReference type="InParanoid" id="M1YVX6"/>
<dbReference type="Pfam" id="PF13487">
    <property type="entry name" value="HD_5"/>
    <property type="match status" value="1"/>
</dbReference>
<sequence length="240" mass="27250">MAEYQNFDQTNKRILLVDDTPSNLAVLRGALEPEGYRLAFASSGNETLEIVPELLPDLILLDVMMPGIDGFETCRRLKATEIGLNIPVIFITARRETQDVVEGFQAGGVDYIRKPIQQEEVCARVRNHLELLYLRRSLKTQYDKTREVLEETLNGSVSILMELLTNFDSNLFSRGTRVREVVREIADVLEYDETWQLELAAMLAPIGNITIPPHILYKKSKKRPSRSGKRNCFATSPRPA</sequence>
<dbReference type="Gene3D" id="1.10.3210.10">
    <property type="entry name" value="Hypothetical protein af1432"/>
    <property type="match status" value="1"/>
</dbReference>
<evidence type="ECO:0000259" key="8">
    <source>
        <dbReference type="PROSITE" id="PS50110"/>
    </source>
</evidence>
<keyword evidence="10" id="KW-1185">Reference proteome</keyword>
<dbReference type="GO" id="GO:0000156">
    <property type="term" value="F:phosphorelay response regulator activity"/>
    <property type="evidence" value="ECO:0007669"/>
    <property type="project" value="TreeGrafter"/>
</dbReference>
<keyword evidence="5" id="KW-0804">Transcription</keyword>